<protein>
    <submittedName>
        <fullName evidence="1">Uncharacterized protein</fullName>
    </submittedName>
</protein>
<evidence type="ECO:0000313" key="2">
    <source>
        <dbReference type="Proteomes" id="UP001221142"/>
    </source>
</evidence>
<gene>
    <name evidence="1" type="ORF">FB45DRAFT_1022343</name>
</gene>
<dbReference type="EMBL" id="JARKIF010000004">
    <property type="protein sequence ID" value="KAJ7641600.1"/>
    <property type="molecule type" value="Genomic_DNA"/>
</dbReference>
<organism evidence="1 2">
    <name type="scientific">Roridomyces roridus</name>
    <dbReference type="NCBI Taxonomy" id="1738132"/>
    <lineage>
        <taxon>Eukaryota</taxon>
        <taxon>Fungi</taxon>
        <taxon>Dikarya</taxon>
        <taxon>Basidiomycota</taxon>
        <taxon>Agaricomycotina</taxon>
        <taxon>Agaricomycetes</taxon>
        <taxon>Agaricomycetidae</taxon>
        <taxon>Agaricales</taxon>
        <taxon>Marasmiineae</taxon>
        <taxon>Mycenaceae</taxon>
        <taxon>Roridomyces</taxon>
    </lineage>
</organism>
<accession>A0AAD7FVM6</accession>
<reference evidence="1" key="1">
    <citation type="submission" date="2023-03" db="EMBL/GenBank/DDBJ databases">
        <title>Massive genome expansion in bonnet fungi (Mycena s.s.) driven by repeated elements and novel gene families across ecological guilds.</title>
        <authorList>
            <consortium name="Lawrence Berkeley National Laboratory"/>
            <person name="Harder C.B."/>
            <person name="Miyauchi S."/>
            <person name="Viragh M."/>
            <person name="Kuo A."/>
            <person name="Thoen E."/>
            <person name="Andreopoulos B."/>
            <person name="Lu D."/>
            <person name="Skrede I."/>
            <person name="Drula E."/>
            <person name="Henrissat B."/>
            <person name="Morin E."/>
            <person name="Kohler A."/>
            <person name="Barry K."/>
            <person name="LaButti K."/>
            <person name="Morin E."/>
            <person name="Salamov A."/>
            <person name="Lipzen A."/>
            <person name="Mereny Z."/>
            <person name="Hegedus B."/>
            <person name="Baldrian P."/>
            <person name="Stursova M."/>
            <person name="Weitz H."/>
            <person name="Taylor A."/>
            <person name="Grigoriev I.V."/>
            <person name="Nagy L.G."/>
            <person name="Martin F."/>
            <person name="Kauserud H."/>
        </authorList>
    </citation>
    <scope>NUCLEOTIDE SEQUENCE</scope>
    <source>
        <strain evidence="1">9284</strain>
    </source>
</reference>
<proteinExistence type="predicted"/>
<dbReference type="Proteomes" id="UP001221142">
    <property type="component" value="Unassembled WGS sequence"/>
</dbReference>
<name>A0AAD7FVM6_9AGAR</name>
<dbReference type="AlphaFoldDB" id="A0AAD7FVM6"/>
<evidence type="ECO:0000313" key="1">
    <source>
        <dbReference type="EMBL" id="KAJ7641600.1"/>
    </source>
</evidence>
<sequence>MSPAYQKFLKGLTAQHDGSGFREFAKAENKIIKEPRGSPENTGSHLTAVQCVDAQEGLPGFVGKM</sequence>
<keyword evidence="2" id="KW-1185">Reference proteome</keyword>
<comment type="caution">
    <text evidence="1">The sequence shown here is derived from an EMBL/GenBank/DDBJ whole genome shotgun (WGS) entry which is preliminary data.</text>
</comment>